<evidence type="ECO:0000256" key="2">
    <source>
        <dbReference type="PROSITE-ProRule" id="PRU00335"/>
    </source>
</evidence>
<dbReference type="EMBL" id="QICA01000003">
    <property type="protein sequence ID" value="RNL39373.1"/>
    <property type="molecule type" value="Genomic_DNA"/>
</dbReference>
<dbReference type="Gene3D" id="1.10.357.10">
    <property type="entry name" value="Tetracycline Repressor, domain 2"/>
    <property type="match status" value="1"/>
</dbReference>
<dbReference type="GO" id="GO:0003677">
    <property type="term" value="F:DNA binding"/>
    <property type="evidence" value="ECO:0007669"/>
    <property type="project" value="UniProtKB-UniRule"/>
</dbReference>
<dbReference type="RefSeq" id="WP_117283675.1">
    <property type="nucleotide sequence ID" value="NZ_QICA01000003.1"/>
</dbReference>
<dbReference type="Proteomes" id="UP000278327">
    <property type="component" value="Unassembled WGS sequence"/>
</dbReference>
<protein>
    <recommendedName>
        <fullName evidence="3">HTH tetR-type domain-containing protein</fullName>
    </recommendedName>
</protein>
<dbReference type="SUPFAM" id="SSF46689">
    <property type="entry name" value="Homeodomain-like"/>
    <property type="match status" value="1"/>
</dbReference>
<gene>
    <name evidence="4" type="ORF">DMP10_03025</name>
</gene>
<reference evidence="4 5" key="1">
    <citation type="journal article" date="2019" name="Microbiol. Resour. Announc.">
        <title>Draft Genome Sequences of Type Strains of Gordonibacter faecihominis, Paraeggerthella hongkongensis, Parvibacter caecicola,Slackia equolifaciens, Slackia faecicanis, and Slackia isoflavoniconvertens.</title>
        <authorList>
            <person name="Danylec N."/>
            <person name="Stoll D.A."/>
            <person name="Dotsch A."/>
            <person name="Huch M."/>
        </authorList>
    </citation>
    <scope>NUCLEOTIDE SEQUENCE [LARGE SCALE GENOMIC DNA]</scope>
    <source>
        <strain evidence="4 5">DSM 18785</strain>
    </source>
</reference>
<comment type="caution">
    <text evidence="4">The sequence shown here is derived from an EMBL/GenBank/DDBJ whole genome shotgun (WGS) entry which is preliminary data.</text>
</comment>
<evidence type="ECO:0000259" key="3">
    <source>
        <dbReference type="PROSITE" id="PS50977"/>
    </source>
</evidence>
<dbReference type="InterPro" id="IPR001647">
    <property type="entry name" value="HTH_TetR"/>
</dbReference>
<feature type="domain" description="HTH tetR-type" evidence="3">
    <location>
        <begin position="4"/>
        <end position="64"/>
    </location>
</feature>
<dbReference type="PROSITE" id="PS50977">
    <property type="entry name" value="HTH_TETR_2"/>
    <property type="match status" value="1"/>
</dbReference>
<evidence type="ECO:0000313" key="5">
    <source>
        <dbReference type="Proteomes" id="UP000278327"/>
    </source>
</evidence>
<feature type="DNA-binding region" description="H-T-H motif" evidence="2">
    <location>
        <begin position="27"/>
        <end position="46"/>
    </location>
</feature>
<keyword evidence="5" id="KW-1185">Reference proteome</keyword>
<organism evidence="4 5">
    <name type="scientific">Adlercreutzia equolifaciens subsp. celatus DSM 18785</name>
    <dbReference type="NCBI Taxonomy" id="1121021"/>
    <lineage>
        <taxon>Bacteria</taxon>
        <taxon>Bacillati</taxon>
        <taxon>Actinomycetota</taxon>
        <taxon>Coriobacteriia</taxon>
        <taxon>Eggerthellales</taxon>
        <taxon>Eggerthellaceae</taxon>
        <taxon>Adlercreutzia</taxon>
    </lineage>
</organism>
<evidence type="ECO:0000256" key="1">
    <source>
        <dbReference type="ARBA" id="ARBA00023125"/>
    </source>
</evidence>
<dbReference type="AlphaFoldDB" id="A0A3N0AWX0"/>
<dbReference type="Pfam" id="PF00440">
    <property type="entry name" value="TetR_N"/>
    <property type="match status" value="1"/>
</dbReference>
<evidence type="ECO:0000313" key="4">
    <source>
        <dbReference type="EMBL" id="RNL39373.1"/>
    </source>
</evidence>
<sequence>MGSLESKIAIVRAMNELMAEQSLEEIRTVDICAKAGVSRQTFYRNFADKYDAAIWFMEEGAWHSVRQIGVTCGWKTGHRRLFAFVANNRGFIERFFQMRGSSAIGKTVMERTIEQNFIIHYREQYEAATGCAPDEKIAFQITAFAKMSIECIKEWQSSSDPDQSEEYIDIFLSAVPRGLYDALDIADRPQDAPEFAFPLTTLVAGY</sequence>
<proteinExistence type="predicted"/>
<name>A0A3N0AWX0_9ACTN</name>
<keyword evidence="1 2" id="KW-0238">DNA-binding</keyword>
<dbReference type="InterPro" id="IPR009057">
    <property type="entry name" value="Homeodomain-like_sf"/>
</dbReference>
<accession>A0A3N0AWX0</accession>